<protein>
    <submittedName>
        <fullName evidence="4">Putative manganese-dependent inorganic pyrophosphatase</fullName>
    </submittedName>
</protein>
<feature type="domain" description="CBS" evidence="3">
    <location>
        <begin position="8"/>
        <end position="67"/>
    </location>
</feature>
<evidence type="ECO:0000259" key="3">
    <source>
        <dbReference type="PROSITE" id="PS51371"/>
    </source>
</evidence>
<dbReference type="STRING" id="1122214.Mame_02116"/>
<dbReference type="SMART" id="SM00116">
    <property type="entry name" value="CBS"/>
    <property type="match status" value="2"/>
</dbReference>
<keyword evidence="1 2" id="KW-0129">CBS domain</keyword>
<gene>
    <name evidence="4" type="ORF">Mame_02116</name>
</gene>
<dbReference type="PANTHER" id="PTHR43080">
    <property type="entry name" value="CBS DOMAIN-CONTAINING PROTEIN CBSX3, MITOCHONDRIAL"/>
    <property type="match status" value="1"/>
</dbReference>
<dbReference type="InterPro" id="IPR046342">
    <property type="entry name" value="CBS_dom_sf"/>
</dbReference>
<dbReference type="KEGG" id="mmed:Mame_02116"/>
<proteinExistence type="predicted"/>
<dbReference type="Proteomes" id="UP000191135">
    <property type="component" value="Chromosome"/>
</dbReference>
<feature type="domain" description="CBS" evidence="3">
    <location>
        <begin position="76"/>
        <end position="130"/>
    </location>
</feature>
<dbReference type="SUPFAM" id="SSF54631">
    <property type="entry name" value="CBS-domain pair"/>
    <property type="match status" value="1"/>
</dbReference>
<dbReference type="InterPro" id="IPR051257">
    <property type="entry name" value="Diverse_CBS-Domain"/>
</dbReference>
<accession>A0A1U9Z195</accession>
<dbReference type="Gene3D" id="3.10.580.10">
    <property type="entry name" value="CBS-domain"/>
    <property type="match status" value="1"/>
</dbReference>
<dbReference type="PROSITE" id="PS51371">
    <property type="entry name" value="CBS"/>
    <property type="match status" value="2"/>
</dbReference>
<dbReference type="CDD" id="cd04629">
    <property type="entry name" value="CBS_pair_bac"/>
    <property type="match status" value="1"/>
</dbReference>
<dbReference type="eggNOG" id="COG0517">
    <property type="taxonomic scope" value="Bacteria"/>
</dbReference>
<sequence>MTGTIEDITRADALTVTPDMAIRRAVALLVENKAAGAPVIDDTGTLCGLLTQKDCFRPTLQASYYQEWKGTVGDYMTTELVTLPASADLMTAAEAFLEHPHRIFPVIDGDRLVGLIRRSDVLAALVRLSN</sequence>
<dbReference type="InterPro" id="IPR044729">
    <property type="entry name" value="CBS_bac"/>
</dbReference>
<dbReference type="PANTHER" id="PTHR43080:SF26">
    <property type="entry name" value="REGULATORY PROTEIN"/>
    <property type="match status" value="1"/>
</dbReference>
<evidence type="ECO:0000313" key="4">
    <source>
        <dbReference type="EMBL" id="AQZ51454.1"/>
    </source>
</evidence>
<evidence type="ECO:0000313" key="5">
    <source>
        <dbReference type="Proteomes" id="UP000191135"/>
    </source>
</evidence>
<dbReference type="EMBL" id="CP020330">
    <property type="protein sequence ID" value="AQZ51454.1"/>
    <property type="molecule type" value="Genomic_DNA"/>
</dbReference>
<name>A0A1U9Z195_9HYPH</name>
<reference evidence="4 5" key="1">
    <citation type="submission" date="2017-03" db="EMBL/GenBank/DDBJ databases">
        <title>Foreign affairs: Plasmid Transfer between Roseobacters and Rhizobia.</title>
        <authorList>
            <person name="Bartling P."/>
            <person name="Bunk B."/>
            <person name="Overmann J."/>
            <person name="Brinkmann H."/>
            <person name="Petersen J."/>
        </authorList>
    </citation>
    <scope>NUCLEOTIDE SEQUENCE [LARGE SCALE GENOMIC DNA]</scope>
    <source>
        <strain evidence="4 5">MACL11</strain>
    </source>
</reference>
<dbReference type="AlphaFoldDB" id="A0A1U9Z195"/>
<evidence type="ECO:0000256" key="1">
    <source>
        <dbReference type="ARBA" id="ARBA00023122"/>
    </source>
</evidence>
<dbReference type="RefSeq" id="WP_018062678.1">
    <property type="nucleotide sequence ID" value="NZ_AQWH01000001.1"/>
</dbReference>
<dbReference type="InterPro" id="IPR000644">
    <property type="entry name" value="CBS_dom"/>
</dbReference>
<keyword evidence="5" id="KW-1185">Reference proteome</keyword>
<evidence type="ECO:0000256" key="2">
    <source>
        <dbReference type="PROSITE-ProRule" id="PRU00703"/>
    </source>
</evidence>
<organism evidence="4 5">
    <name type="scientific">Martelella mediterranea DSM 17316</name>
    <dbReference type="NCBI Taxonomy" id="1122214"/>
    <lineage>
        <taxon>Bacteria</taxon>
        <taxon>Pseudomonadati</taxon>
        <taxon>Pseudomonadota</taxon>
        <taxon>Alphaproteobacteria</taxon>
        <taxon>Hyphomicrobiales</taxon>
        <taxon>Aurantimonadaceae</taxon>
        <taxon>Martelella</taxon>
    </lineage>
</organism>
<dbReference type="Pfam" id="PF00571">
    <property type="entry name" value="CBS"/>
    <property type="match status" value="2"/>
</dbReference>